<name>A0AAV7KEB7_9METZ</name>
<dbReference type="AlphaFoldDB" id="A0AAV7KEB7"/>
<keyword evidence="15" id="KW-1185">Reference proteome</keyword>
<evidence type="ECO:0000256" key="5">
    <source>
        <dbReference type="ARBA" id="ARBA00022670"/>
    </source>
</evidence>
<organism evidence="14 15">
    <name type="scientific">Oopsacas minuta</name>
    <dbReference type="NCBI Taxonomy" id="111878"/>
    <lineage>
        <taxon>Eukaryota</taxon>
        <taxon>Metazoa</taxon>
        <taxon>Porifera</taxon>
        <taxon>Hexactinellida</taxon>
        <taxon>Hexasterophora</taxon>
        <taxon>Lyssacinosida</taxon>
        <taxon>Leucopsacidae</taxon>
        <taxon>Oopsacas</taxon>
    </lineage>
</organism>
<dbReference type="GO" id="GO:0006325">
    <property type="term" value="P:chromatin organization"/>
    <property type="evidence" value="ECO:0007669"/>
    <property type="project" value="UniProtKB-KW"/>
</dbReference>
<dbReference type="Proteomes" id="UP001165289">
    <property type="component" value="Unassembled WGS sequence"/>
</dbReference>
<evidence type="ECO:0000256" key="1">
    <source>
        <dbReference type="ARBA" id="ARBA00000707"/>
    </source>
</evidence>
<comment type="subcellular location">
    <subcellularLocation>
        <location evidence="2">Nucleus</location>
    </subcellularLocation>
</comment>
<evidence type="ECO:0000256" key="9">
    <source>
        <dbReference type="ARBA" id="ARBA00022853"/>
    </source>
</evidence>
<gene>
    <name evidence="14" type="ORF">LOD99_14501</name>
</gene>
<accession>A0AAV7KEB7</accession>
<dbReference type="PANTHER" id="PTHR10589">
    <property type="entry name" value="UBIQUITIN CARBOXYL-TERMINAL HYDROLASE"/>
    <property type="match status" value="1"/>
</dbReference>
<evidence type="ECO:0000256" key="11">
    <source>
        <dbReference type="PROSITE-ProRule" id="PRU01393"/>
    </source>
</evidence>
<dbReference type="SUPFAM" id="SSF54001">
    <property type="entry name" value="Cysteine proteinases"/>
    <property type="match status" value="1"/>
</dbReference>
<dbReference type="GO" id="GO:0005737">
    <property type="term" value="C:cytoplasm"/>
    <property type="evidence" value="ECO:0007669"/>
    <property type="project" value="TreeGrafter"/>
</dbReference>
<dbReference type="Pfam" id="PF01088">
    <property type="entry name" value="Peptidase_C12"/>
    <property type="match status" value="1"/>
</dbReference>
<protein>
    <recommendedName>
        <fullName evidence="4 11">ubiquitinyl hydrolase 1</fullName>
        <ecNumber evidence="4 11">3.4.19.12</ecNumber>
    </recommendedName>
</protein>
<keyword evidence="6 11" id="KW-0833">Ubl conjugation pathway</keyword>
<dbReference type="InterPro" id="IPR038765">
    <property type="entry name" value="Papain-like_cys_pep_sf"/>
</dbReference>
<evidence type="ECO:0000256" key="2">
    <source>
        <dbReference type="ARBA" id="ARBA00004123"/>
    </source>
</evidence>
<dbReference type="GO" id="GO:0005634">
    <property type="term" value="C:nucleus"/>
    <property type="evidence" value="ECO:0007669"/>
    <property type="project" value="UniProtKB-SubCell"/>
</dbReference>
<dbReference type="GO" id="GO:0006511">
    <property type="term" value="P:ubiquitin-dependent protein catabolic process"/>
    <property type="evidence" value="ECO:0007669"/>
    <property type="project" value="UniProtKB-UniRule"/>
</dbReference>
<evidence type="ECO:0000256" key="12">
    <source>
        <dbReference type="SAM" id="Coils"/>
    </source>
</evidence>
<dbReference type="GO" id="GO:0004843">
    <property type="term" value="F:cysteine-type deubiquitinase activity"/>
    <property type="evidence" value="ECO:0007669"/>
    <property type="project" value="UniProtKB-UniRule"/>
</dbReference>
<dbReference type="EC" id="3.4.19.12" evidence="4 11"/>
<comment type="similarity">
    <text evidence="3">Belongs to the peptidase C12 family. BAP1 subfamily.</text>
</comment>
<keyword evidence="7 11" id="KW-0378">Hydrolase</keyword>
<feature type="active site" description="Proton donor" evidence="11">
    <location>
        <position position="183"/>
    </location>
</feature>
<evidence type="ECO:0000256" key="10">
    <source>
        <dbReference type="ARBA" id="ARBA00023242"/>
    </source>
</evidence>
<evidence type="ECO:0000256" key="6">
    <source>
        <dbReference type="ARBA" id="ARBA00022786"/>
    </source>
</evidence>
<evidence type="ECO:0000259" key="13">
    <source>
        <dbReference type="PROSITE" id="PS52048"/>
    </source>
</evidence>
<feature type="active site" description="Nucleophile" evidence="11">
    <location>
        <position position="105"/>
    </location>
</feature>
<feature type="coiled-coil region" evidence="12">
    <location>
        <begin position="302"/>
        <end position="329"/>
    </location>
</feature>
<sequence>MDQTIFSKYKQTSFFSDEWLELESAPGLFSLLLEDLQMPSIQVEEIYDLDSITPPVYGFIFLFKLVSGRKSRRKLLYDENIDFLIQDSEVVREMFFAHQIVPNSCATHSLLSVLLNSEEVELSDTLSSLKEFTKGFTPENKGVSICNIPEIALAHNKHASPQLAVGAGRKKGSMTMFYGDKFHYVSYVPLNSHLIEIDGLKDAPIDHGPWRKGENWIDLFRECISTRLGMDKNGQTTGVEIRFSLMAIVPNKVYMNEIRLLRIEQSMNRLLAEAFKRGKFETEAEGNVSNTLVLPREELEKIRELMEEKSRIEVEYERVKEIRNQYEVEFQRRTHDYRPFFTKFVNILERKKSAFEVRTDS</sequence>
<evidence type="ECO:0000313" key="15">
    <source>
        <dbReference type="Proteomes" id="UP001165289"/>
    </source>
</evidence>
<feature type="site" description="Important for enzyme activity" evidence="11">
    <location>
        <position position="198"/>
    </location>
</feature>
<proteinExistence type="inferred from homology"/>
<keyword evidence="10" id="KW-0539">Nucleus</keyword>
<keyword evidence="9" id="KW-0156">Chromatin regulator</keyword>
<feature type="domain" description="UCH catalytic" evidence="13">
    <location>
        <begin position="18"/>
        <end position="250"/>
    </location>
</feature>
<reference evidence="14 15" key="1">
    <citation type="journal article" date="2023" name="BMC Biol.">
        <title>The compact genome of the sponge Oopsacas minuta (Hexactinellida) is lacking key metazoan core genes.</title>
        <authorList>
            <person name="Santini S."/>
            <person name="Schenkelaars Q."/>
            <person name="Jourda C."/>
            <person name="Duchesne M."/>
            <person name="Belahbib H."/>
            <person name="Rocher C."/>
            <person name="Selva M."/>
            <person name="Riesgo A."/>
            <person name="Vervoort M."/>
            <person name="Leys S.P."/>
            <person name="Kodjabachian L."/>
            <person name="Le Bivic A."/>
            <person name="Borchiellini C."/>
            <person name="Claverie J.M."/>
            <person name="Renard E."/>
        </authorList>
    </citation>
    <scope>NUCLEOTIDE SEQUENCE [LARGE SCALE GENOMIC DNA]</scope>
    <source>
        <strain evidence="14">SPO-2</strain>
    </source>
</reference>
<evidence type="ECO:0000256" key="7">
    <source>
        <dbReference type="ARBA" id="ARBA00022801"/>
    </source>
</evidence>
<keyword evidence="8 11" id="KW-0788">Thiol protease</keyword>
<evidence type="ECO:0000313" key="14">
    <source>
        <dbReference type="EMBL" id="KAI6659578.1"/>
    </source>
</evidence>
<evidence type="ECO:0000256" key="8">
    <source>
        <dbReference type="ARBA" id="ARBA00022807"/>
    </source>
</evidence>
<evidence type="ECO:0000256" key="4">
    <source>
        <dbReference type="ARBA" id="ARBA00012759"/>
    </source>
</evidence>
<dbReference type="InterPro" id="IPR001578">
    <property type="entry name" value="Peptidase_C12_UCH"/>
</dbReference>
<dbReference type="InterPro" id="IPR036959">
    <property type="entry name" value="Peptidase_C12_UCH_sf"/>
</dbReference>
<evidence type="ECO:0000256" key="3">
    <source>
        <dbReference type="ARBA" id="ARBA00007182"/>
    </source>
</evidence>
<dbReference type="PROSITE" id="PS52048">
    <property type="entry name" value="UCH_DOMAIN"/>
    <property type="match status" value="1"/>
</dbReference>
<comment type="caution">
    <text evidence="14">The sequence shown here is derived from an EMBL/GenBank/DDBJ whole genome shotgun (WGS) entry which is preliminary data.</text>
</comment>
<feature type="site" description="Transition state stabilizer" evidence="11">
    <location>
        <position position="99"/>
    </location>
</feature>
<comment type="catalytic activity">
    <reaction evidence="1 11">
        <text>Thiol-dependent hydrolysis of ester, thioester, amide, peptide and isopeptide bonds formed by the C-terminal Gly of ubiquitin (a 76-residue protein attached to proteins as an intracellular targeting signal).</text>
        <dbReference type="EC" id="3.4.19.12"/>
    </reaction>
</comment>
<dbReference type="GO" id="GO:0016579">
    <property type="term" value="P:protein deubiquitination"/>
    <property type="evidence" value="ECO:0007669"/>
    <property type="project" value="TreeGrafter"/>
</dbReference>
<dbReference type="EMBL" id="JAKMXF010000055">
    <property type="protein sequence ID" value="KAI6659578.1"/>
    <property type="molecule type" value="Genomic_DNA"/>
</dbReference>
<dbReference type="PANTHER" id="PTHR10589:SF28">
    <property type="entry name" value="UBIQUITIN CARBOXYL-TERMINAL HYDROLASE BAP1"/>
    <property type="match status" value="1"/>
</dbReference>
<keyword evidence="12" id="KW-0175">Coiled coil</keyword>
<keyword evidence="5 11" id="KW-0645">Protease</keyword>
<dbReference type="Gene3D" id="3.40.532.10">
    <property type="entry name" value="Peptidase C12, ubiquitin carboxyl-terminal hydrolase"/>
    <property type="match status" value="1"/>
</dbReference>